<comment type="caution">
    <text evidence="2">The sequence shown here is derived from an EMBL/GenBank/DDBJ whole genome shotgun (WGS) entry which is preliminary data.</text>
</comment>
<sequence length="244" mass="26600">MHDDDTFAGAACRRVTGLPLCVGSTWHSSPAMVLSCGGSSGLVRPRARVSRCVLSFVPLLLSRSSTVAALSPLVPNIGLIHVDNGGSSSCKATVGSSTTNRQQQVLYFLWWSWSSTSVSSFLSETCMHDDDLMTTCRSSFELLRAFGWCRLCGGSDAHSDIIAVGFPERQQTPSHRLNGISKRLNRTLPTFQRSSAPPLDLTELPNDLEYTSKPHPSPRPQPDSDAAVSRHRSSCKLPWIIQKT</sequence>
<organism evidence="2 3">
    <name type="scientific">Seminavis robusta</name>
    <dbReference type="NCBI Taxonomy" id="568900"/>
    <lineage>
        <taxon>Eukaryota</taxon>
        <taxon>Sar</taxon>
        <taxon>Stramenopiles</taxon>
        <taxon>Ochrophyta</taxon>
        <taxon>Bacillariophyta</taxon>
        <taxon>Bacillariophyceae</taxon>
        <taxon>Bacillariophycidae</taxon>
        <taxon>Naviculales</taxon>
        <taxon>Naviculaceae</taxon>
        <taxon>Seminavis</taxon>
    </lineage>
</organism>
<gene>
    <name evidence="2" type="ORF">SEMRO_660_G183051.1</name>
</gene>
<dbReference type="AlphaFoldDB" id="A0A9N8E9L5"/>
<protein>
    <submittedName>
        <fullName evidence="2">Uncharacterized protein</fullName>
    </submittedName>
</protein>
<evidence type="ECO:0000313" key="3">
    <source>
        <dbReference type="Proteomes" id="UP001153069"/>
    </source>
</evidence>
<name>A0A9N8E9L5_9STRA</name>
<evidence type="ECO:0000256" key="1">
    <source>
        <dbReference type="SAM" id="MobiDB-lite"/>
    </source>
</evidence>
<keyword evidence="3" id="KW-1185">Reference proteome</keyword>
<feature type="region of interest" description="Disordered" evidence="1">
    <location>
        <begin position="191"/>
        <end position="244"/>
    </location>
</feature>
<proteinExistence type="predicted"/>
<dbReference type="EMBL" id="CAICTM010000659">
    <property type="protein sequence ID" value="CAB9514550.1"/>
    <property type="molecule type" value="Genomic_DNA"/>
</dbReference>
<reference evidence="2" key="1">
    <citation type="submission" date="2020-06" db="EMBL/GenBank/DDBJ databases">
        <authorList>
            <consortium name="Plant Systems Biology data submission"/>
        </authorList>
    </citation>
    <scope>NUCLEOTIDE SEQUENCE</scope>
    <source>
        <strain evidence="2">D6</strain>
    </source>
</reference>
<dbReference type="Proteomes" id="UP001153069">
    <property type="component" value="Unassembled WGS sequence"/>
</dbReference>
<accession>A0A9N8E9L5</accession>
<evidence type="ECO:0000313" key="2">
    <source>
        <dbReference type="EMBL" id="CAB9514550.1"/>
    </source>
</evidence>